<comment type="caution">
    <text evidence="2">The sequence shown here is derived from an EMBL/GenBank/DDBJ whole genome shotgun (WGS) entry which is preliminary data.</text>
</comment>
<dbReference type="Gene3D" id="2.180.10.10">
    <property type="entry name" value="RHS repeat-associated core"/>
    <property type="match status" value="1"/>
</dbReference>
<dbReference type="EMBL" id="JAAIVJ010000003">
    <property type="protein sequence ID" value="NEY90150.1"/>
    <property type="molecule type" value="Genomic_DNA"/>
</dbReference>
<dbReference type="InterPro" id="IPR022385">
    <property type="entry name" value="Rhs_assc_core"/>
</dbReference>
<dbReference type="PANTHER" id="PTHR32305:SF15">
    <property type="entry name" value="PROTEIN RHSA-RELATED"/>
    <property type="match status" value="1"/>
</dbReference>
<keyword evidence="3" id="KW-1185">Reference proteome</keyword>
<dbReference type="NCBIfam" id="TIGR03696">
    <property type="entry name" value="Rhs_assc_core"/>
    <property type="match status" value="1"/>
</dbReference>
<sequence>MATINLATGPEDREDKGWIGERFDPETGLQYLNARYYDPELGMFLQPDWFEVTKPGVGTNRYAYSFGDPVNKMDPGGMKRWGRSSGSTTNCLA</sequence>
<dbReference type="InterPro" id="IPR050708">
    <property type="entry name" value="T6SS_VgrG/RHS"/>
</dbReference>
<dbReference type="PANTHER" id="PTHR32305">
    <property type="match status" value="1"/>
</dbReference>
<feature type="compositionally biased region" description="Basic and acidic residues" evidence="1">
    <location>
        <begin position="10"/>
        <end position="20"/>
    </location>
</feature>
<dbReference type="Proteomes" id="UP000477782">
    <property type="component" value="Unassembled WGS sequence"/>
</dbReference>
<protein>
    <submittedName>
        <fullName evidence="2">RHS repeat-associated core domain-containing protein</fullName>
    </submittedName>
</protein>
<name>A0A6M0QRK7_9RHOB</name>
<gene>
    <name evidence="2" type="ORF">G4Z14_07540</name>
</gene>
<reference evidence="2 3" key="1">
    <citation type="submission" date="2020-02" db="EMBL/GenBank/DDBJ databases">
        <authorList>
            <person name="Chen W.-M."/>
        </authorList>
    </citation>
    <scope>NUCLEOTIDE SEQUENCE [LARGE SCALE GENOMIC DNA]</scope>
    <source>
        <strain evidence="2 3">KMS-5</strain>
    </source>
</reference>
<evidence type="ECO:0000313" key="2">
    <source>
        <dbReference type="EMBL" id="NEY90150.1"/>
    </source>
</evidence>
<dbReference type="AlphaFoldDB" id="A0A6M0QRK7"/>
<feature type="region of interest" description="Disordered" evidence="1">
    <location>
        <begin position="1"/>
        <end position="20"/>
    </location>
</feature>
<evidence type="ECO:0000313" key="3">
    <source>
        <dbReference type="Proteomes" id="UP000477782"/>
    </source>
</evidence>
<evidence type="ECO:0000256" key="1">
    <source>
        <dbReference type="SAM" id="MobiDB-lite"/>
    </source>
</evidence>
<proteinExistence type="predicted"/>
<accession>A0A6M0QRK7</accession>
<organism evidence="2 3">
    <name type="scientific">Tabrizicola oligotrophica</name>
    <dbReference type="NCBI Taxonomy" id="2710650"/>
    <lineage>
        <taxon>Bacteria</taxon>
        <taxon>Pseudomonadati</taxon>
        <taxon>Pseudomonadota</taxon>
        <taxon>Alphaproteobacteria</taxon>
        <taxon>Rhodobacterales</taxon>
        <taxon>Paracoccaceae</taxon>
        <taxon>Tabrizicola</taxon>
    </lineage>
</organism>